<evidence type="ECO:0000259" key="1">
    <source>
        <dbReference type="PROSITE" id="PS50042"/>
    </source>
</evidence>
<protein>
    <submittedName>
        <fullName evidence="2">Unannotated protein</fullName>
    </submittedName>
</protein>
<dbReference type="InterPro" id="IPR018490">
    <property type="entry name" value="cNMP-bd_dom_sf"/>
</dbReference>
<dbReference type="AlphaFoldDB" id="A0A6J6GD79"/>
<dbReference type="CDD" id="cd00038">
    <property type="entry name" value="CAP_ED"/>
    <property type="match status" value="1"/>
</dbReference>
<dbReference type="InterPro" id="IPR018488">
    <property type="entry name" value="cNMP-bd_CS"/>
</dbReference>
<dbReference type="Gene3D" id="2.60.120.10">
    <property type="entry name" value="Jelly Rolls"/>
    <property type="match status" value="1"/>
</dbReference>
<name>A0A6J6GD79_9ZZZZ</name>
<dbReference type="PROSITE" id="PS50042">
    <property type="entry name" value="CNMP_BINDING_3"/>
    <property type="match status" value="1"/>
</dbReference>
<proteinExistence type="predicted"/>
<organism evidence="2">
    <name type="scientific">freshwater metagenome</name>
    <dbReference type="NCBI Taxonomy" id="449393"/>
    <lineage>
        <taxon>unclassified sequences</taxon>
        <taxon>metagenomes</taxon>
        <taxon>ecological metagenomes</taxon>
    </lineage>
</organism>
<reference evidence="2" key="1">
    <citation type="submission" date="2020-05" db="EMBL/GenBank/DDBJ databases">
        <authorList>
            <person name="Chiriac C."/>
            <person name="Salcher M."/>
            <person name="Ghai R."/>
            <person name="Kavagutti S V."/>
        </authorList>
    </citation>
    <scope>NUCLEOTIDE SEQUENCE</scope>
</reference>
<evidence type="ECO:0000313" key="2">
    <source>
        <dbReference type="EMBL" id="CAB4597523.1"/>
    </source>
</evidence>
<dbReference type="PROSITE" id="PS00889">
    <property type="entry name" value="CNMP_BINDING_2"/>
    <property type="match status" value="1"/>
</dbReference>
<accession>A0A6J6GD79</accession>
<dbReference type="SUPFAM" id="SSF51206">
    <property type="entry name" value="cAMP-binding domain-like"/>
    <property type="match status" value="1"/>
</dbReference>
<sequence length="116" mass="12817">MSVIGEQLRESRESRVLRVLMAEVVRNPGLRRLVPDAVMGRVDVSIRGEHVRTRLAGESFGEIALLRDIPRTATITTANDVTLRSIDRDLFLPAVTGNGESTSHAEQVVSWRLGIV</sequence>
<gene>
    <name evidence="2" type="ORF">UFOPK1493_04097</name>
</gene>
<dbReference type="InterPro" id="IPR000595">
    <property type="entry name" value="cNMP-bd_dom"/>
</dbReference>
<dbReference type="EMBL" id="CAEZSR010000284">
    <property type="protein sequence ID" value="CAB4597523.1"/>
    <property type="molecule type" value="Genomic_DNA"/>
</dbReference>
<dbReference type="InterPro" id="IPR014710">
    <property type="entry name" value="RmlC-like_jellyroll"/>
</dbReference>
<feature type="domain" description="Cyclic nucleotide-binding" evidence="1">
    <location>
        <begin position="40"/>
        <end position="91"/>
    </location>
</feature>
<dbReference type="Pfam" id="PF00027">
    <property type="entry name" value="cNMP_binding"/>
    <property type="match status" value="1"/>
</dbReference>